<accession>A0A1X3DJ47</accession>
<dbReference type="Pfam" id="PF18818">
    <property type="entry name" value="MPTase-PolyVal"/>
    <property type="match status" value="1"/>
</dbReference>
<organism evidence="3 4">
    <name type="scientific">Neisseria dumasiana</name>
    <dbReference type="NCBI Taxonomy" id="1931275"/>
    <lineage>
        <taxon>Bacteria</taxon>
        <taxon>Pseudomonadati</taxon>
        <taxon>Pseudomonadota</taxon>
        <taxon>Betaproteobacteria</taxon>
        <taxon>Neisseriales</taxon>
        <taxon>Neisseriaceae</taxon>
        <taxon>Neisseria</taxon>
    </lineage>
</organism>
<reference evidence="4" key="1">
    <citation type="submission" date="2017-01" db="EMBL/GenBank/DDBJ databases">
        <authorList>
            <person name="Mah S.A."/>
            <person name="Swanson W.J."/>
            <person name="Moy G.W."/>
            <person name="Vacquier V.D."/>
        </authorList>
    </citation>
    <scope>NUCLEOTIDE SEQUENCE [LARGE SCALE GENOMIC DNA]</scope>
    <source>
        <strain evidence="4">124861</strain>
    </source>
</reference>
<dbReference type="GO" id="GO:0003697">
    <property type="term" value="F:single-stranded DNA binding"/>
    <property type="evidence" value="ECO:0007669"/>
    <property type="project" value="InterPro"/>
</dbReference>
<evidence type="ECO:0000313" key="3">
    <source>
        <dbReference type="EMBL" id="OSI23510.1"/>
    </source>
</evidence>
<proteinExistence type="predicted"/>
<sequence>MSKEQQNPQNAQEQYAEAIAAELIAHLKSGTAPWQKPWEPTMSGLPYNHLTGKTYSGSNTLKLMMQPYDDPRWLTYKQAQSVGAQVRKGEKGVPLIRLITHVERTVKDENGKPALDDNGEPQKEFVKLDFPYIKTFSVFNAEQIDGLPEWKPTHSPQHEWENHQRAEALLTASGAEIRHRYGDAAYYWPSEDHIVLPHKEQFPNAGLYYATALHELGHWTGHESRLNRDLSGGYGTLSYAREELRAEIASMMLTRQLGLPHDPSRHAAYVGSWIQILTDEPTEILKAARDADKIQGYVMGLEKEINQEPKKATAAPPEPVEKTTNNIARPSENVQTAFSNGVSEQSPQGSLNVLKHQYLMQTATLSASEKQHRTVLEHALEKTISGLPVDIQMQARINFYRSHVQDTAKKYETTAERQAETGIER</sequence>
<feature type="domain" description="Polyvalent protein metallopeptidase" evidence="2">
    <location>
        <begin position="165"/>
        <end position="289"/>
    </location>
</feature>
<dbReference type="Proteomes" id="UP000193303">
    <property type="component" value="Unassembled WGS sequence"/>
</dbReference>
<comment type="caution">
    <text evidence="3">The sequence shown here is derived from an EMBL/GenBank/DDBJ whole genome shotgun (WGS) entry which is preliminary data.</text>
</comment>
<dbReference type="RefSeq" id="WP_085358474.1">
    <property type="nucleotide sequence ID" value="NZ_MTAB01000006.1"/>
</dbReference>
<name>A0A1X3DJ47_9NEIS</name>
<evidence type="ECO:0000313" key="4">
    <source>
        <dbReference type="Proteomes" id="UP000193303"/>
    </source>
</evidence>
<dbReference type="OrthoDB" id="9792687at2"/>
<evidence type="ECO:0000259" key="1">
    <source>
        <dbReference type="Pfam" id="PF08401"/>
    </source>
</evidence>
<evidence type="ECO:0000259" key="2">
    <source>
        <dbReference type="Pfam" id="PF18818"/>
    </source>
</evidence>
<gene>
    <name evidence="3" type="ORF">BV912_03650</name>
</gene>
<dbReference type="EMBL" id="MTAB01000006">
    <property type="protein sequence ID" value="OSI23510.1"/>
    <property type="molecule type" value="Genomic_DNA"/>
</dbReference>
<protein>
    <recommendedName>
        <fullName evidence="5">Conjugal transfer protein TraC</fullName>
    </recommendedName>
</protein>
<dbReference type="Pfam" id="PF08401">
    <property type="entry name" value="ArdcN"/>
    <property type="match status" value="1"/>
</dbReference>
<dbReference type="InterPro" id="IPR041459">
    <property type="entry name" value="MPTase-PolyVal"/>
</dbReference>
<evidence type="ECO:0008006" key="5">
    <source>
        <dbReference type="Google" id="ProtNLM"/>
    </source>
</evidence>
<feature type="domain" description="N-terminal" evidence="1">
    <location>
        <begin position="14"/>
        <end position="139"/>
    </location>
</feature>
<dbReference type="AlphaFoldDB" id="A0A1X3DJ47"/>
<dbReference type="InterPro" id="IPR013610">
    <property type="entry name" value="ArdC_N"/>
</dbReference>